<feature type="transmembrane region" description="Helical" evidence="21">
    <location>
        <begin position="30"/>
        <end position="50"/>
    </location>
</feature>
<comment type="cofactor">
    <cofactor evidence="1">
        <name>Mg(2+)</name>
        <dbReference type="ChEBI" id="CHEBI:18420"/>
    </cofactor>
</comment>
<keyword evidence="17 21" id="KW-0443">Lipid metabolism</keyword>
<name>A0ABV6G7D2_9GAMM</name>
<keyword evidence="23" id="KW-1185">Reference proteome</keyword>
<gene>
    <name evidence="22" type="ORF">ACFFHW_16575</name>
</gene>
<feature type="transmembrane region" description="Helical" evidence="21">
    <location>
        <begin position="97"/>
        <end position="122"/>
    </location>
</feature>
<evidence type="ECO:0000256" key="3">
    <source>
        <dbReference type="ARBA" id="ARBA00005967"/>
    </source>
</evidence>
<comment type="similarity">
    <text evidence="3 21">Belongs to the bacterial diacylglycerol kinase family.</text>
</comment>
<dbReference type="InterPro" id="IPR000829">
    <property type="entry name" value="DAGK"/>
</dbReference>
<proteinExistence type="inferred from homology"/>
<evidence type="ECO:0000256" key="13">
    <source>
        <dbReference type="ARBA" id="ARBA00022777"/>
    </source>
</evidence>
<comment type="caution">
    <text evidence="22">The sequence shown here is derived from an EMBL/GenBank/DDBJ whole genome shotgun (WGS) entry which is preliminary data.</text>
</comment>
<dbReference type="PROSITE" id="PS01069">
    <property type="entry name" value="DAGK_PROKAR"/>
    <property type="match status" value="1"/>
</dbReference>
<evidence type="ECO:0000256" key="14">
    <source>
        <dbReference type="ARBA" id="ARBA00022840"/>
    </source>
</evidence>
<dbReference type="EC" id="2.7.1.107" evidence="4 21"/>
<dbReference type="EMBL" id="JBHLVX010000060">
    <property type="protein sequence ID" value="MFC0269584.1"/>
    <property type="molecule type" value="Genomic_DNA"/>
</dbReference>
<evidence type="ECO:0000256" key="17">
    <source>
        <dbReference type="ARBA" id="ARBA00023098"/>
    </source>
</evidence>
<evidence type="ECO:0000256" key="2">
    <source>
        <dbReference type="ARBA" id="ARBA00004429"/>
    </source>
</evidence>
<keyword evidence="8 21" id="KW-0997">Cell inner membrane</keyword>
<dbReference type="InterPro" id="IPR033718">
    <property type="entry name" value="DAGK_prok"/>
</dbReference>
<keyword evidence="19" id="KW-0594">Phospholipid biosynthesis</keyword>
<evidence type="ECO:0000256" key="4">
    <source>
        <dbReference type="ARBA" id="ARBA00012133"/>
    </source>
</evidence>
<evidence type="ECO:0000256" key="1">
    <source>
        <dbReference type="ARBA" id="ARBA00001946"/>
    </source>
</evidence>
<keyword evidence="9 21" id="KW-0808">Transferase</keyword>
<reference evidence="22 23" key="1">
    <citation type="submission" date="2024-09" db="EMBL/GenBank/DDBJ databases">
        <authorList>
            <person name="Sun Q."/>
            <person name="Mori K."/>
        </authorList>
    </citation>
    <scope>NUCLEOTIDE SEQUENCE [LARGE SCALE GENOMIC DNA]</scope>
    <source>
        <strain evidence="22 23">CCM 7415</strain>
    </source>
</reference>
<comment type="subcellular location">
    <subcellularLocation>
        <location evidence="2 21">Cell inner membrane</location>
        <topology evidence="2 21">Multi-pass membrane protein</topology>
    </subcellularLocation>
</comment>
<keyword evidence="15" id="KW-0460">Magnesium</keyword>
<dbReference type="InterPro" id="IPR036945">
    <property type="entry name" value="DAGK_sf"/>
</dbReference>
<evidence type="ECO:0000256" key="5">
    <source>
        <dbReference type="ARBA" id="ARBA00017575"/>
    </source>
</evidence>
<keyword evidence="6" id="KW-1003">Cell membrane</keyword>
<dbReference type="GO" id="GO:0004143">
    <property type="term" value="F:ATP-dependent diacylglycerol kinase activity"/>
    <property type="evidence" value="ECO:0007669"/>
    <property type="project" value="UniProtKB-EC"/>
</dbReference>
<evidence type="ECO:0000256" key="15">
    <source>
        <dbReference type="ARBA" id="ARBA00022842"/>
    </source>
</evidence>
<sequence length="124" mass="13657">MKPGHTGFKRLFHSTRYSFRGLVAAWHNEAAFRQELVLAIVLLPATFWLASSFVEWLLLIGSALLVMAVELLNSAVESVVDRIGVEHHELSGRAKDLGSAAVFLSVLFVFLVWGGLLIARLIGL</sequence>
<dbReference type="RefSeq" id="WP_019951220.1">
    <property type="nucleotide sequence ID" value="NZ_JBHLVX010000060.1"/>
</dbReference>
<evidence type="ECO:0000256" key="12">
    <source>
        <dbReference type="ARBA" id="ARBA00022741"/>
    </source>
</evidence>
<dbReference type="Proteomes" id="UP001589814">
    <property type="component" value="Unassembled WGS sequence"/>
</dbReference>
<organism evidence="22 23">
    <name type="scientific">Kushneria aurantia</name>
    <dbReference type="NCBI Taxonomy" id="504092"/>
    <lineage>
        <taxon>Bacteria</taxon>
        <taxon>Pseudomonadati</taxon>
        <taxon>Pseudomonadota</taxon>
        <taxon>Gammaproteobacteria</taxon>
        <taxon>Oceanospirillales</taxon>
        <taxon>Halomonadaceae</taxon>
        <taxon>Kushneria</taxon>
    </lineage>
</organism>
<keyword evidence="14 21" id="KW-0067">ATP-binding</keyword>
<evidence type="ECO:0000256" key="18">
    <source>
        <dbReference type="ARBA" id="ARBA00023136"/>
    </source>
</evidence>
<dbReference type="PANTHER" id="PTHR34299">
    <property type="entry name" value="DIACYLGLYCEROL KINASE"/>
    <property type="match status" value="1"/>
</dbReference>
<keyword evidence="20 21" id="KW-1208">Phospholipid metabolism</keyword>
<dbReference type="CDD" id="cd14264">
    <property type="entry name" value="DAGK_IM"/>
    <property type="match status" value="1"/>
</dbReference>
<keyword evidence="16 21" id="KW-1133">Transmembrane helix</keyword>
<comment type="function">
    <text evidence="21">Catalyzes the ATP-dependent phosphorylation of sn-l,2-diacylglycerol (DAG) to phosphatidic acid. Involved in the recycling of diacylglycerol produced as a by-product during membrane-derived oligosaccharide (MDO) biosynthesis.</text>
</comment>
<evidence type="ECO:0000256" key="16">
    <source>
        <dbReference type="ARBA" id="ARBA00022989"/>
    </source>
</evidence>
<evidence type="ECO:0000256" key="11">
    <source>
        <dbReference type="ARBA" id="ARBA00022723"/>
    </source>
</evidence>
<evidence type="ECO:0000256" key="6">
    <source>
        <dbReference type="ARBA" id="ARBA00022475"/>
    </source>
</evidence>
<keyword evidence="7" id="KW-0444">Lipid biosynthesis</keyword>
<keyword evidence="11" id="KW-0479">Metal-binding</keyword>
<comment type="caution">
    <text evidence="21">Lacks conserved residue(s) required for the propagation of feature annotation.</text>
</comment>
<evidence type="ECO:0000313" key="23">
    <source>
        <dbReference type="Proteomes" id="UP001589814"/>
    </source>
</evidence>
<keyword evidence="18 21" id="KW-0472">Membrane</keyword>
<accession>A0ABV6G7D2</accession>
<keyword evidence="13 21" id="KW-0418">Kinase</keyword>
<evidence type="ECO:0000256" key="19">
    <source>
        <dbReference type="ARBA" id="ARBA00023209"/>
    </source>
</evidence>
<keyword evidence="12 21" id="KW-0547">Nucleotide-binding</keyword>
<evidence type="ECO:0000256" key="7">
    <source>
        <dbReference type="ARBA" id="ARBA00022516"/>
    </source>
</evidence>
<keyword evidence="10 21" id="KW-0812">Transmembrane</keyword>
<dbReference type="Pfam" id="PF01219">
    <property type="entry name" value="DAGK_prokar"/>
    <property type="match status" value="1"/>
</dbReference>
<evidence type="ECO:0000313" key="22">
    <source>
        <dbReference type="EMBL" id="MFC0269584.1"/>
    </source>
</evidence>
<protein>
    <recommendedName>
        <fullName evidence="5 21">Diacylglycerol kinase</fullName>
        <ecNumber evidence="4 21">2.7.1.107</ecNumber>
    </recommendedName>
</protein>
<evidence type="ECO:0000256" key="8">
    <source>
        <dbReference type="ARBA" id="ARBA00022519"/>
    </source>
</evidence>
<evidence type="ECO:0000256" key="21">
    <source>
        <dbReference type="RuleBase" id="RU363065"/>
    </source>
</evidence>
<dbReference type="Gene3D" id="1.10.287.3610">
    <property type="match status" value="1"/>
</dbReference>
<evidence type="ECO:0000256" key="20">
    <source>
        <dbReference type="ARBA" id="ARBA00023264"/>
    </source>
</evidence>
<evidence type="ECO:0000256" key="10">
    <source>
        <dbReference type="ARBA" id="ARBA00022692"/>
    </source>
</evidence>
<evidence type="ECO:0000256" key="9">
    <source>
        <dbReference type="ARBA" id="ARBA00022679"/>
    </source>
</evidence>
<dbReference type="PANTHER" id="PTHR34299:SF1">
    <property type="entry name" value="DIACYLGLYCEROL KINASE"/>
    <property type="match status" value="1"/>
</dbReference>
<comment type="catalytic activity">
    <reaction evidence="21">
        <text>a 1,2-diacyl-sn-glycerol + ATP = a 1,2-diacyl-sn-glycero-3-phosphate + ADP + H(+)</text>
        <dbReference type="Rhea" id="RHEA:10272"/>
        <dbReference type="ChEBI" id="CHEBI:15378"/>
        <dbReference type="ChEBI" id="CHEBI:17815"/>
        <dbReference type="ChEBI" id="CHEBI:30616"/>
        <dbReference type="ChEBI" id="CHEBI:58608"/>
        <dbReference type="ChEBI" id="CHEBI:456216"/>
        <dbReference type="EC" id="2.7.1.107"/>
    </reaction>
</comment>